<comment type="caution">
    <text evidence="1">The sequence shown here is derived from an EMBL/GenBank/DDBJ whole genome shotgun (WGS) entry which is preliminary data.</text>
</comment>
<dbReference type="AlphaFoldDB" id="A0A7I7SKB9"/>
<dbReference type="Pfam" id="PF12484">
    <property type="entry name" value="PPE-SVP"/>
    <property type="match status" value="1"/>
</dbReference>
<sequence length="272" mass="25468">MSFVTTRPEALSVAAGNLEALGSALAAHNGAAAAPTTTIAPAAADPVSALQATQFSAYGTLYQQISAQADAIHQMVVHTLGSNAASYGGTESLSTLDVGSSAASSGLLGMVTGGGSYGPVASLLSNAAMMGIGQVSNFGSAASIFSAIPPAALTGETDLGAGEAIAAEGAAPAAAPAASTAGAATPVSAATGQAASAGRLSVPASWGTAAPTAANPAAALNGVARAGAASAQMPFAGVPGGLPAAAGGDHHGPAGAAKYAIKAKLTPRPPAV</sequence>
<dbReference type="Gene3D" id="1.10.287.850">
    <property type="entry name" value="HP0062-like domain"/>
    <property type="match status" value="1"/>
</dbReference>
<dbReference type="Proteomes" id="UP000193577">
    <property type="component" value="Unassembled WGS sequence"/>
</dbReference>
<dbReference type="SUPFAM" id="SSF140459">
    <property type="entry name" value="PE/PPE dimer-like"/>
    <property type="match status" value="1"/>
</dbReference>
<dbReference type="EMBL" id="NCXO01000033">
    <property type="protein sequence ID" value="OSC32765.1"/>
    <property type="molecule type" value="Genomic_DNA"/>
</dbReference>
<dbReference type="Pfam" id="PF00934">
    <property type="entry name" value="PE"/>
    <property type="match status" value="1"/>
</dbReference>
<accession>A0A7I7SKB9</accession>
<protein>
    <submittedName>
        <fullName evidence="1">Uncharacterized protein</fullName>
    </submittedName>
</protein>
<reference evidence="1 2" key="1">
    <citation type="submission" date="2017-04" db="EMBL/GenBank/DDBJ databases">
        <title>The new phylogeny of genus Mycobacterium.</title>
        <authorList>
            <person name="Tortoli E."/>
            <person name="Trovato A."/>
            <person name="Cirillo D.M."/>
        </authorList>
    </citation>
    <scope>NUCLEOTIDE SEQUENCE [LARGE SCALE GENOMIC DNA]</scope>
    <source>
        <strain evidence="1 2">KCTC 19819</strain>
    </source>
</reference>
<evidence type="ECO:0000313" key="1">
    <source>
        <dbReference type="EMBL" id="OSC32765.1"/>
    </source>
</evidence>
<name>A0A7I7SKB9_9MYCO</name>
<dbReference type="InterPro" id="IPR038332">
    <property type="entry name" value="PPE_sf"/>
</dbReference>
<dbReference type="InterPro" id="IPR000084">
    <property type="entry name" value="PE-PGRS_N"/>
</dbReference>
<proteinExistence type="predicted"/>
<keyword evidence="2" id="KW-1185">Reference proteome</keyword>
<dbReference type="RefSeq" id="WP_085304620.1">
    <property type="nucleotide sequence ID" value="NZ_AP022594.1"/>
</dbReference>
<dbReference type="InterPro" id="IPR022171">
    <property type="entry name" value="PPE_C"/>
</dbReference>
<dbReference type="OrthoDB" id="4752972at2"/>
<evidence type="ECO:0000313" key="2">
    <source>
        <dbReference type="Proteomes" id="UP000193577"/>
    </source>
</evidence>
<gene>
    <name evidence="1" type="ORF">B8W67_14280</name>
</gene>
<organism evidence="1 2">
    <name type="scientific">Mycolicibacillus koreensis</name>
    <dbReference type="NCBI Taxonomy" id="1069220"/>
    <lineage>
        <taxon>Bacteria</taxon>
        <taxon>Bacillati</taxon>
        <taxon>Actinomycetota</taxon>
        <taxon>Actinomycetes</taxon>
        <taxon>Mycobacteriales</taxon>
        <taxon>Mycobacteriaceae</taxon>
        <taxon>Mycolicibacillus</taxon>
    </lineage>
</organism>